<keyword evidence="5" id="KW-1185">Reference proteome</keyword>
<dbReference type="PROSITE" id="PS50003">
    <property type="entry name" value="PH_DOMAIN"/>
    <property type="match status" value="1"/>
</dbReference>
<dbReference type="GO" id="GO:0046872">
    <property type="term" value="F:metal ion binding"/>
    <property type="evidence" value="ECO:0007669"/>
    <property type="project" value="InterPro"/>
</dbReference>
<dbReference type="SMART" id="SM01127">
    <property type="entry name" value="DDHD"/>
    <property type="match status" value="1"/>
</dbReference>
<evidence type="ECO:0000313" key="4">
    <source>
        <dbReference type="EMBL" id="PXF47208.1"/>
    </source>
</evidence>
<dbReference type="EMBL" id="NBIV01000027">
    <property type="protein sequence ID" value="PXF47208.1"/>
    <property type="molecule type" value="Genomic_DNA"/>
</dbReference>
<dbReference type="PANTHER" id="PTHR23509">
    <property type="entry name" value="PA-PL1 PHOSPHOLIPASE FAMILY"/>
    <property type="match status" value="1"/>
</dbReference>
<dbReference type="SUPFAM" id="SSF50729">
    <property type="entry name" value="PH domain-like"/>
    <property type="match status" value="1"/>
</dbReference>
<protein>
    <submittedName>
        <fullName evidence="4">Phospholipase DDHD1</fullName>
    </submittedName>
</protein>
<evidence type="ECO:0000259" key="2">
    <source>
        <dbReference type="PROSITE" id="PS50003"/>
    </source>
</evidence>
<dbReference type="Gene3D" id="2.30.29.30">
    <property type="entry name" value="Pleckstrin-homology domain (PH domain)/Phosphotyrosine-binding domain (PTB)"/>
    <property type="match status" value="1"/>
</dbReference>
<evidence type="ECO:0000313" key="5">
    <source>
        <dbReference type="Proteomes" id="UP000247409"/>
    </source>
</evidence>
<dbReference type="InterPro" id="IPR001849">
    <property type="entry name" value="PH_domain"/>
</dbReference>
<organism evidence="4 5">
    <name type="scientific">Gracilariopsis chorda</name>
    <dbReference type="NCBI Taxonomy" id="448386"/>
    <lineage>
        <taxon>Eukaryota</taxon>
        <taxon>Rhodophyta</taxon>
        <taxon>Florideophyceae</taxon>
        <taxon>Rhodymeniophycidae</taxon>
        <taxon>Gracilariales</taxon>
        <taxon>Gracilariaceae</taxon>
        <taxon>Gracilariopsis</taxon>
    </lineage>
</organism>
<feature type="domain" description="DDHD" evidence="3">
    <location>
        <begin position="320"/>
        <end position="546"/>
    </location>
</feature>
<dbReference type="InterPro" id="IPR004177">
    <property type="entry name" value="DDHD_dom"/>
</dbReference>
<dbReference type="InterPro" id="IPR011993">
    <property type="entry name" value="PH-like_dom_sf"/>
</dbReference>
<dbReference type="CDD" id="cd00821">
    <property type="entry name" value="PH"/>
    <property type="match status" value="1"/>
</dbReference>
<dbReference type="GO" id="GO:0005737">
    <property type="term" value="C:cytoplasm"/>
    <property type="evidence" value="ECO:0007669"/>
    <property type="project" value="TreeGrafter"/>
</dbReference>
<feature type="compositionally biased region" description="Low complexity" evidence="1">
    <location>
        <begin position="448"/>
        <end position="459"/>
    </location>
</feature>
<dbReference type="PROSITE" id="PS51043">
    <property type="entry name" value="DDHD"/>
    <property type="match status" value="1"/>
</dbReference>
<sequence>MTSSARLLDVDRCLLRDSALLTLVRPDAAGYLYKRSNLSGWYRYWFSLSGSQLLYFERTRSARRGLLVGTISLFRHKLSIVNSLKRRREFEITDAGGKVHVLRAGSDAEMHWWVQLFTISRNKIPPAKPIAPAVPPAMSHTNNALQPLFTFVDPHLKVDHVLCIVHGIGVSPQLLASNIKHLQESYADVMEKVFPDLQFRVEMLPVHWRVALTKLDIHQKLHAVVPSTPVPDDANPLRQFMVHRIVDYVYYTHPRYRRHILREVCSQLNAQIDAFRMRRPDFNGTISVMGHSLGAALCYELMCRKVYDDQALLESERMRLNFDAANLFCLGNPLGTFLALDPSIGLNANMHHLPFRLFNIYKFHDPIATRLEPLSDISNMHRPPVVVPCWFNMGLRETTSQWLGGLWPRQSKASQPESEHAKPPTASASPKSGSDDNPDHSENDSRRGLSPSPSRPALSIDCPASYSQRASAGELELRQRSSDVFSDVQGQHDGTPDDYNGLRLDYALQMSSTIEEVSTSWSALKAHTDYWENRDAMLFMVSRMLKSAFAIGDDVDDRAAISLSDRIIDEDILMKIPNGEFAQTPKWGRQKSQGVLLEDTVRQVVERIVDEAVAAHELMKLHPNVRMRGGGIAGRSPAVSKTDMGKGAGDSGSGDQSRGGWAAYLRGGWFGSDSSSKK</sequence>
<dbReference type="GO" id="GO:0004620">
    <property type="term" value="F:phospholipase activity"/>
    <property type="evidence" value="ECO:0007669"/>
    <property type="project" value="TreeGrafter"/>
</dbReference>
<comment type="caution">
    <text evidence="4">The sequence shown here is derived from an EMBL/GenBank/DDBJ whole genome shotgun (WGS) entry which is preliminary data.</text>
</comment>
<evidence type="ECO:0000259" key="3">
    <source>
        <dbReference type="PROSITE" id="PS51043"/>
    </source>
</evidence>
<feature type="compositionally biased region" description="Basic and acidic residues" evidence="1">
    <location>
        <begin position="433"/>
        <end position="447"/>
    </location>
</feature>
<accession>A0A2V3IYI1</accession>
<feature type="region of interest" description="Disordered" evidence="1">
    <location>
        <begin position="629"/>
        <end position="659"/>
    </location>
</feature>
<dbReference type="InterPro" id="IPR058055">
    <property type="entry name" value="PA-PLA1"/>
</dbReference>
<feature type="domain" description="PH" evidence="2">
    <location>
        <begin position="25"/>
        <end position="122"/>
    </location>
</feature>
<dbReference type="PANTHER" id="PTHR23509:SF10">
    <property type="entry name" value="LD21067P"/>
    <property type="match status" value="1"/>
</dbReference>
<reference evidence="4 5" key="1">
    <citation type="journal article" date="2018" name="Mol. Biol. Evol.">
        <title>Analysis of the draft genome of the red seaweed Gracilariopsis chorda provides insights into genome size evolution in Rhodophyta.</title>
        <authorList>
            <person name="Lee J."/>
            <person name="Yang E.C."/>
            <person name="Graf L."/>
            <person name="Yang J.H."/>
            <person name="Qiu H."/>
            <person name="Zel Zion U."/>
            <person name="Chan C.X."/>
            <person name="Stephens T.G."/>
            <person name="Weber A.P.M."/>
            <person name="Boo G.H."/>
            <person name="Boo S.M."/>
            <person name="Kim K.M."/>
            <person name="Shin Y."/>
            <person name="Jung M."/>
            <person name="Lee S.J."/>
            <person name="Yim H.S."/>
            <person name="Lee J.H."/>
            <person name="Bhattacharya D."/>
            <person name="Yoon H.S."/>
        </authorList>
    </citation>
    <scope>NUCLEOTIDE SEQUENCE [LARGE SCALE GENOMIC DNA]</scope>
    <source>
        <strain evidence="4 5">SKKU-2015</strain>
        <tissue evidence="4">Whole body</tissue>
    </source>
</reference>
<gene>
    <name evidence="4" type="ORF">BWQ96_02983</name>
</gene>
<proteinExistence type="predicted"/>
<dbReference type="Pfam" id="PF00169">
    <property type="entry name" value="PH"/>
    <property type="match status" value="1"/>
</dbReference>
<dbReference type="Proteomes" id="UP000247409">
    <property type="component" value="Unassembled WGS sequence"/>
</dbReference>
<dbReference type="STRING" id="448386.A0A2V3IYI1"/>
<dbReference type="Pfam" id="PF02862">
    <property type="entry name" value="DDHD"/>
    <property type="match status" value="1"/>
</dbReference>
<feature type="region of interest" description="Disordered" evidence="1">
    <location>
        <begin position="409"/>
        <end position="498"/>
    </location>
</feature>
<name>A0A2V3IYI1_9FLOR</name>
<dbReference type="AlphaFoldDB" id="A0A2V3IYI1"/>
<dbReference type="InterPro" id="IPR029058">
    <property type="entry name" value="AB_hydrolase_fold"/>
</dbReference>
<dbReference type="OrthoDB" id="5806at2759"/>
<dbReference type="SUPFAM" id="SSF53474">
    <property type="entry name" value="alpha/beta-Hydrolases"/>
    <property type="match status" value="1"/>
</dbReference>
<evidence type="ECO:0000256" key="1">
    <source>
        <dbReference type="SAM" id="MobiDB-lite"/>
    </source>
</evidence>
<dbReference type="SMART" id="SM00233">
    <property type="entry name" value="PH"/>
    <property type="match status" value="1"/>
</dbReference>